<dbReference type="RefSeq" id="WP_181666402.1">
    <property type="nucleotide sequence ID" value="NZ_PTLZ01000001.1"/>
</dbReference>
<protein>
    <submittedName>
        <fullName evidence="2">Uncharacterized protein</fullName>
    </submittedName>
</protein>
<dbReference type="EMBL" id="SNWF01000004">
    <property type="protein sequence ID" value="TDN93784.1"/>
    <property type="molecule type" value="Genomic_DNA"/>
</dbReference>
<feature type="signal peptide" evidence="1">
    <location>
        <begin position="1"/>
        <end position="22"/>
    </location>
</feature>
<accession>A0A4R6GHR2</accession>
<name>A0A4R6GHR2_9BURK</name>
<feature type="chain" id="PRO_5020740438" evidence="1">
    <location>
        <begin position="23"/>
        <end position="88"/>
    </location>
</feature>
<sequence length="88" mass="9289">MIKLRTILVGAAVAMFSQFAAAQSAPQYCPVLIVVPAAQAPADPNDPRYIDQSRLNYTADPLVKRRIEASGKTVSCAMPGPASSMPGK</sequence>
<keyword evidence="1" id="KW-0732">Signal</keyword>
<proteinExistence type="predicted"/>
<evidence type="ECO:0000313" key="3">
    <source>
        <dbReference type="Proteomes" id="UP000294737"/>
    </source>
</evidence>
<evidence type="ECO:0000256" key="1">
    <source>
        <dbReference type="SAM" id="SignalP"/>
    </source>
</evidence>
<gene>
    <name evidence="2" type="ORF">EV677_0314</name>
</gene>
<reference evidence="2 3" key="1">
    <citation type="submission" date="2019-03" db="EMBL/GenBank/DDBJ databases">
        <title>Genomic Encyclopedia of Type Strains, Phase IV (KMG-IV): sequencing the most valuable type-strain genomes for metagenomic binning, comparative biology and taxonomic classification.</title>
        <authorList>
            <person name="Goeker M."/>
        </authorList>
    </citation>
    <scope>NUCLEOTIDE SEQUENCE [LARGE SCALE GENOMIC DNA]</scope>
    <source>
        <strain evidence="2 3">DSM 18555</strain>
    </source>
</reference>
<evidence type="ECO:0000313" key="2">
    <source>
        <dbReference type="EMBL" id="TDN93784.1"/>
    </source>
</evidence>
<keyword evidence="3" id="KW-1185">Reference proteome</keyword>
<dbReference type="Proteomes" id="UP000294737">
    <property type="component" value="Unassembled WGS sequence"/>
</dbReference>
<dbReference type="AlphaFoldDB" id="A0A4R6GHR2"/>
<comment type="caution">
    <text evidence="2">The sequence shown here is derived from an EMBL/GenBank/DDBJ whole genome shotgun (WGS) entry which is preliminary data.</text>
</comment>
<organism evidence="2 3">
    <name type="scientific">Herminiimonas fonticola</name>
    <dbReference type="NCBI Taxonomy" id="303380"/>
    <lineage>
        <taxon>Bacteria</taxon>
        <taxon>Pseudomonadati</taxon>
        <taxon>Pseudomonadota</taxon>
        <taxon>Betaproteobacteria</taxon>
        <taxon>Burkholderiales</taxon>
        <taxon>Oxalobacteraceae</taxon>
        <taxon>Herminiimonas</taxon>
    </lineage>
</organism>